<protein>
    <recommendedName>
        <fullName evidence="10">Polysaccharide biosynthesis protein C-terminal domain-containing protein</fullName>
    </recommendedName>
</protein>
<keyword evidence="4 7" id="KW-0812">Transmembrane</keyword>
<keyword evidence="6 7" id="KW-0472">Membrane</keyword>
<evidence type="ECO:0000313" key="9">
    <source>
        <dbReference type="Proteomes" id="UP000030711"/>
    </source>
</evidence>
<comment type="subcellular location">
    <subcellularLocation>
        <location evidence="1">Membrane</location>
        <topology evidence="1">Multi-pass membrane protein</topology>
    </subcellularLocation>
</comment>
<dbReference type="EMBL" id="MU849242">
    <property type="protein sequence ID" value="KAK2631709.1"/>
    <property type="molecule type" value="Genomic_DNA"/>
</dbReference>
<evidence type="ECO:0000256" key="4">
    <source>
        <dbReference type="ARBA" id="ARBA00022692"/>
    </source>
</evidence>
<dbReference type="GO" id="GO:1990961">
    <property type="term" value="P:xenobiotic detoxification by transmembrane export across the plasma membrane"/>
    <property type="evidence" value="ECO:0007669"/>
    <property type="project" value="InterPro"/>
</dbReference>
<feature type="transmembrane region" description="Helical" evidence="7">
    <location>
        <begin position="182"/>
        <end position="202"/>
    </location>
</feature>
<dbReference type="GO" id="GO:0016020">
    <property type="term" value="C:membrane"/>
    <property type="evidence" value="ECO:0007669"/>
    <property type="project" value="UniProtKB-SubCell"/>
</dbReference>
<dbReference type="PANTHER" id="PTHR11206">
    <property type="entry name" value="MULTIDRUG RESISTANCE PROTEIN"/>
    <property type="match status" value="1"/>
</dbReference>
<evidence type="ECO:0000256" key="2">
    <source>
        <dbReference type="ARBA" id="ARBA00010199"/>
    </source>
</evidence>
<evidence type="ECO:0000256" key="1">
    <source>
        <dbReference type="ARBA" id="ARBA00004141"/>
    </source>
</evidence>
<feature type="transmembrane region" description="Helical" evidence="7">
    <location>
        <begin position="223"/>
        <end position="247"/>
    </location>
</feature>
<keyword evidence="5 7" id="KW-1133">Transmembrane helix</keyword>
<accession>A0AAD9WHX0</accession>
<keyword evidence="9" id="KW-1185">Reference proteome</keyword>
<organism evidence="8 9">
    <name type="scientific">Eucalyptus grandis</name>
    <name type="common">Flooded gum</name>
    <dbReference type="NCBI Taxonomy" id="71139"/>
    <lineage>
        <taxon>Eukaryota</taxon>
        <taxon>Viridiplantae</taxon>
        <taxon>Streptophyta</taxon>
        <taxon>Embryophyta</taxon>
        <taxon>Tracheophyta</taxon>
        <taxon>Spermatophyta</taxon>
        <taxon>Magnoliopsida</taxon>
        <taxon>eudicotyledons</taxon>
        <taxon>Gunneridae</taxon>
        <taxon>Pentapetalae</taxon>
        <taxon>rosids</taxon>
        <taxon>malvids</taxon>
        <taxon>Myrtales</taxon>
        <taxon>Myrtaceae</taxon>
        <taxon>Myrtoideae</taxon>
        <taxon>Eucalypteae</taxon>
        <taxon>Eucalyptus</taxon>
    </lineage>
</organism>
<name>A0AAD9WHX0_EUCGR</name>
<evidence type="ECO:0000313" key="8">
    <source>
        <dbReference type="EMBL" id="KAK2631709.1"/>
    </source>
</evidence>
<evidence type="ECO:0000256" key="7">
    <source>
        <dbReference type="SAM" id="Phobius"/>
    </source>
</evidence>
<feature type="transmembrane region" description="Helical" evidence="7">
    <location>
        <begin position="331"/>
        <end position="351"/>
    </location>
</feature>
<dbReference type="Pfam" id="PF01554">
    <property type="entry name" value="MatE"/>
    <property type="match status" value="2"/>
</dbReference>
<feature type="transmembrane region" description="Helical" evidence="7">
    <location>
        <begin position="44"/>
        <end position="64"/>
    </location>
</feature>
<comment type="similarity">
    <text evidence="2">Belongs to the multi antimicrobial extrusion (MATE) (TC 2.A.66.1) family.</text>
</comment>
<feature type="transmembrane region" description="Helical" evidence="7">
    <location>
        <begin position="105"/>
        <end position="122"/>
    </location>
</feature>
<evidence type="ECO:0008006" key="10">
    <source>
        <dbReference type="Google" id="ProtNLM"/>
    </source>
</evidence>
<dbReference type="CDD" id="cd13132">
    <property type="entry name" value="MATE_eukaryotic"/>
    <property type="match status" value="1"/>
</dbReference>
<evidence type="ECO:0000256" key="5">
    <source>
        <dbReference type="ARBA" id="ARBA00022989"/>
    </source>
</evidence>
<evidence type="ECO:0000256" key="6">
    <source>
        <dbReference type="ARBA" id="ARBA00023136"/>
    </source>
</evidence>
<reference evidence="8 9" key="1">
    <citation type="journal article" date="2014" name="Nature">
        <title>The genome of Eucalyptus grandis.</title>
        <authorList>
            <person name="Myburg A.A."/>
            <person name="Grattapaglia D."/>
            <person name="Tuskan G.A."/>
            <person name="Hellsten U."/>
            <person name="Hayes R.D."/>
            <person name="Grimwood J."/>
            <person name="Jenkins J."/>
            <person name="Lindquist E."/>
            <person name="Tice H."/>
            <person name="Bauer D."/>
            <person name="Goodstein D.M."/>
            <person name="Dubchak I."/>
            <person name="Poliakov A."/>
            <person name="Mizrachi E."/>
            <person name="Kullan A.R."/>
            <person name="Hussey S.G."/>
            <person name="Pinard D."/>
            <person name="van der Merwe K."/>
            <person name="Singh P."/>
            <person name="van Jaarsveld I."/>
            <person name="Silva-Junior O.B."/>
            <person name="Togawa R.C."/>
            <person name="Pappas M.R."/>
            <person name="Faria D.A."/>
            <person name="Sansaloni C.P."/>
            <person name="Petroli C.D."/>
            <person name="Yang X."/>
            <person name="Ranjan P."/>
            <person name="Tschaplinski T.J."/>
            <person name="Ye C.Y."/>
            <person name="Li T."/>
            <person name="Sterck L."/>
            <person name="Vanneste K."/>
            <person name="Murat F."/>
            <person name="Soler M."/>
            <person name="Clemente H.S."/>
            <person name="Saidi N."/>
            <person name="Cassan-Wang H."/>
            <person name="Dunand C."/>
            <person name="Hefer C.A."/>
            <person name="Bornberg-Bauer E."/>
            <person name="Kersting A.R."/>
            <person name="Vining K."/>
            <person name="Amarasinghe V."/>
            <person name="Ranik M."/>
            <person name="Naithani S."/>
            <person name="Elser J."/>
            <person name="Boyd A.E."/>
            <person name="Liston A."/>
            <person name="Spatafora J.W."/>
            <person name="Dharmwardhana P."/>
            <person name="Raja R."/>
            <person name="Sullivan C."/>
            <person name="Romanel E."/>
            <person name="Alves-Ferreira M."/>
            <person name="Kulheim C."/>
            <person name="Foley W."/>
            <person name="Carocha V."/>
            <person name="Paiva J."/>
            <person name="Kudrna D."/>
            <person name="Brommonschenkel S.H."/>
            <person name="Pasquali G."/>
            <person name="Byrne M."/>
            <person name="Rigault P."/>
            <person name="Tibbits J."/>
            <person name="Spokevicius A."/>
            <person name="Jones R.C."/>
            <person name="Steane D.A."/>
            <person name="Vaillancourt R.E."/>
            <person name="Potts B.M."/>
            <person name="Joubert F."/>
            <person name="Barry K."/>
            <person name="Pappas G.J."/>
            <person name="Strauss S.H."/>
            <person name="Jaiswal P."/>
            <person name="Grima-Pettenati J."/>
            <person name="Salse J."/>
            <person name="Van de Peer Y."/>
            <person name="Rokhsar D.S."/>
            <person name="Schmutz J."/>
        </authorList>
    </citation>
    <scope>NUCLEOTIDE SEQUENCE [LARGE SCALE GENOMIC DNA]</scope>
    <source>
        <strain evidence="9">cv. BRASUZ1</strain>
        <tissue evidence="8">Leaf extractions</tissue>
    </source>
</reference>
<keyword evidence="3" id="KW-0813">Transport</keyword>
<feature type="transmembrane region" description="Helical" evidence="7">
    <location>
        <begin position="71"/>
        <end position="93"/>
    </location>
</feature>
<proteinExistence type="inferred from homology"/>
<dbReference type="InterPro" id="IPR002528">
    <property type="entry name" value="MATE_fam"/>
</dbReference>
<feature type="transmembrane region" description="Helical" evidence="7">
    <location>
        <begin position="299"/>
        <end position="319"/>
    </location>
</feature>
<comment type="caution">
    <text evidence="8">The sequence shown here is derived from an EMBL/GenBank/DDBJ whole genome shotgun (WGS) entry which is preliminary data.</text>
</comment>
<sequence length="374" mass="40821">MSTALETFCGQSYGAKQYHMLGIHKQRAMIVLLITSFPREAGSYARFMIPSVFAFALLQCHVRFLQTQNNVVPMMVISGVTTLLHVFICWFLVFKSGLGNKGAALANSISYWINVSLMAIYVRLSPSCKRTWTGFSKEALHGIFAFLKLAIPSAVMICLEMWSFEMMVLLSGLLPNPKLETSVLSISLNTCSLGFMIPLGLSGSISTRVSNELGAGRPRATRLAIYVSLMMVATEALFIGALLIFGRRAWGYLYSTEEEVVRYVGDMMVLLAISHFFEGIQLILSGIARGCGLQKIGAFINLGAYYLFGIPAAVLLAFVCHVGGKGLWTGIIVALIAQAFLLAILTVFTNWEKEAKKATDRVHSAASPPSGLLS</sequence>
<evidence type="ECO:0000256" key="3">
    <source>
        <dbReference type="ARBA" id="ARBA00022448"/>
    </source>
</evidence>
<dbReference type="AlphaFoldDB" id="A0AAD9WHX0"/>
<feature type="transmembrane region" description="Helical" evidence="7">
    <location>
        <begin position="267"/>
        <end position="287"/>
    </location>
</feature>
<dbReference type="Proteomes" id="UP000030711">
    <property type="component" value="Unassembled WGS sequence"/>
</dbReference>
<dbReference type="GO" id="GO:0042910">
    <property type="term" value="F:xenobiotic transmembrane transporter activity"/>
    <property type="evidence" value="ECO:0007669"/>
    <property type="project" value="InterPro"/>
</dbReference>
<dbReference type="InterPro" id="IPR045069">
    <property type="entry name" value="MATE_euk"/>
</dbReference>
<gene>
    <name evidence="8" type="ORF">EUGRSUZ_L02538</name>
</gene>
<feature type="transmembrane region" description="Helical" evidence="7">
    <location>
        <begin position="143"/>
        <end position="162"/>
    </location>
</feature>
<dbReference type="NCBIfam" id="TIGR00797">
    <property type="entry name" value="matE"/>
    <property type="match status" value="1"/>
</dbReference>
<dbReference type="GO" id="GO:0015297">
    <property type="term" value="F:antiporter activity"/>
    <property type="evidence" value="ECO:0007669"/>
    <property type="project" value="InterPro"/>
</dbReference>